<dbReference type="PROSITE" id="PS50925">
    <property type="entry name" value="BLUF"/>
    <property type="match status" value="1"/>
</dbReference>
<organism evidence="2 3">
    <name type="scientific">Pseudoalteromonas xiamenensis</name>
    <dbReference type="NCBI Taxonomy" id="882626"/>
    <lineage>
        <taxon>Bacteria</taxon>
        <taxon>Pseudomonadati</taxon>
        <taxon>Pseudomonadota</taxon>
        <taxon>Gammaproteobacteria</taxon>
        <taxon>Alteromonadales</taxon>
        <taxon>Pseudoalteromonadaceae</taxon>
        <taxon>Pseudoalteromonas</taxon>
    </lineage>
</organism>
<sequence length="139" mass="16074">MFLVRLVYVSTFSKDFQSQDIEAILNVSRENNLKKYVTGMLCFNRKYFLQCIEGTRQSVNETYNRIVTDPRHHNLIILDYKEIAVREFSDWSMGYIPESKLTNDININFGGTSIFSPYDMSGESAFMMMLALKSTVPAL</sequence>
<dbReference type="InterPro" id="IPR036046">
    <property type="entry name" value="Acylphosphatase-like_dom_sf"/>
</dbReference>
<protein>
    <submittedName>
        <fullName evidence="2">BLUF domain-containing protein</fullName>
    </submittedName>
</protein>
<dbReference type="SUPFAM" id="SSF54975">
    <property type="entry name" value="Acylphosphatase/BLUF domain-like"/>
    <property type="match status" value="1"/>
</dbReference>
<dbReference type="SMART" id="SM01034">
    <property type="entry name" value="BLUF"/>
    <property type="match status" value="1"/>
</dbReference>
<gene>
    <name evidence="2" type="ORF">J5O05_15915</name>
</gene>
<dbReference type="GO" id="GO:0071949">
    <property type="term" value="F:FAD binding"/>
    <property type="evidence" value="ECO:0007669"/>
    <property type="project" value="InterPro"/>
</dbReference>
<dbReference type="GO" id="GO:0009882">
    <property type="term" value="F:blue light photoreceptor activity"/>
    <property type="evidence" value="ECO:0007669"/>
    <property type="project" value="InterPro"/>
</dbReference>
<proteinExistence type="predicted"/>
<dbReference type="AlphaFoldDB" id="A0A975DHF3"/>
<dbReference type="RefSeq" id="WP_208842896.1">
    <property type="nucleotide sequence ID" value="NZ_CP072133.1"/>
</dbReference>
<feature type="domain" description="BLUF" evidence="1">
    <location>
        <begin position="3"/>
        <end position="94"/>
    </location>
</feature>
<name>A0A975DHF3_9GAMM</name>
<evidence type="ECO:0000313" key="3">
    <source>
        <dbReference type="Proteomes" id="UP000664904"/>
    </source>
</evidence>
<dbReference type="Pfam" id="PF04940">
    <property type="entry name" value="BLUF"/>
    <property type="match status" value="1"/>
</dbReference>
<dbReference type="Gene3D" id="3.30.70.100">
    <property type="match status" value="1"/>
</dbReference>
<dbReference type="KEGG" id="pxi:J5O05_15915"/>
<accession>A0A975DHF3</accession>
<dbReference type="Proteomes" id="UP000664904">
    <property type="component" value="Chromosome"/>
</dbReference>
<dbReference type="EMBL" id="CP072133">
    <property type="protein sequence ID" value="QTH71255.1"/>
    <property type="molecule type" value="Genomic_DNA"/>
</dbReference>
<evidence type="ECO:0000313" key="2">
    <source>
        <dbReference type="EMBL" id="QTH71255.1"/>
    </source>
</evidence>
<keyword evidence="3" id="KW-1185">Reference proteome</keyword>
<dbReference type="InterPro" id="IPR007024">
    <property type="entry name" value="BLUF_domain"/>
</dbReference>
<reference evidence="2" key="1">
    <citation type="submission" date="2021-03" db="EMBL/GenBank/DDBJ databases">
        <title>Complete Genome of Pseudoalteromonas xiamenensis STKMTI.2, a new potential marine bacterium producing anti-Vibrio compounds.</title>
        <authorList>
            <person name="Handayani D.P."/>
            <person name="Isnansetyo A."/>
            <person name="Istiqomah I."/>
            <person name="Jumina J."/>
        </authorList>
    </citation>
    <scope>NUCLEOTIDE SEQUENCE</scope>
    <source>
        <strain evidence="2">STKMTI.2</strain>
    </source>
</reference>
<evidence type="ECO:0000259" key="1">
    <source>
        <dbReference type="PROSITE" id="PS50925"/>
    </source>
</evidence>